<evidence type="ECO:0000256" key="8">
    <source>
        <dbReference type="SAM" id="Phobius"/>
    </source>
</evidence>
<feature type="transmembrane region" description="Helical" evidence="8">
    <location>
        <begin position="97"/>
        <end position="117"/>
    </location>
</feature>
<feature type="transmembrane region" description="Helical" evidence="8">
    <location>
        <begin position="123"/>
        <end position="142"/>
    </location>
</feature>
<sequence>MHYGKLRLILFRIVLEPHLLISFLYAVLGTLIALREGMYNAPLFVLTAIGAVSSQIAANTYDEYFDYKFGTDLLTTKTSYSGGGRIIFDGGLRPAEAFRIATAALLLAFLIGVYLSVESGWELLPLFVFGGVAGTFYSTVWQRRGLGEFMLCAIGLIVMGAFFVQAHFYSAGAVYISIPCGLLIANLVIMNEVPDAEADAKTGRKNVTTTLGKASAVALYAIIATIIYLLIIAGVFLHLISAYTLISLLSAPLIYSAYIYARPGLNSIDHLIKALRNNIVGMYVFIVLLVIAYMI</sequence>
<gene>
    <name evidence="9" type="ORF">J9259_01490</name>
    <name evidence="10" type="ORF">KIY12_08545</name>
</gene>
<evidence type="ECO:0000256" key="3">
    <source>
        <dbReference type="ARBA" id="ARBA00022428"/>
    </source>
</evidence>
<dbReference type="EMBL" id="JAHEAC010000096">
    <property type="protein sequence ID" value="MBX8644752.1"/>
    <property type="molecule type" value="Genomic_DNA"/>
</dbReference>
<dbReference type="InterPro" id="IPR044878">
    <property type="entry name" value="UbiA_sf"/>
</dbReference>
<evidence type="ECO:0000256" key="7">
    <source>
        <dbReference type="ARBA" id="ARBA00023136"/>
    </source>
</evidence>
<dbReference type="GO" id="GO:0005886">
    <property type="term" value="C:plasma membrane"/>
    <property type="evidence" value="ECO:0007669"/>
    <property type="project" value="UniProtKB-SubCell"/>
</dbReference>
<feature type="transmembrane region" description="Helical" evidence="8">
    <location>
        <begin position="242"/>
        <end position="262"/>
    </location>
</feature>
<organism evidence="9 11">
    <name type="scientific">Candidatus Sysuiplasma superficiale</name>
    <dbReference type="NCBI Taxonomy" id="2823368"/>
    <lineage>
        <taxon>Archaea</taxon>
        <taxon>Methanobacteriati</taxon>
        <taxon>Thermoplasmatota</taxon>
        <taxon>Thermoplasmata</taxon>
        <taxon>Candidatus Sysuiplasmatales</taxon>
        <taxon>Candidatus Sysuiplasmataceae</taxon>
        <taxon>Candidatus Sysuiplasma</taxon>
    </lineage>
</organism>
<feature type="transmembrane region" description="Helical" evidence="8">
    <location>
        <begin position="9"/>
        <end position="33"/>
    </location>
</feature>
<dbReference type="PIRSF" id="PIRSF005355">
    <property type="entry name" value="UBIAD1"/>
    <property type="match status" value="1"/>
</dbReference>
<dbReference type="PANTHER" id="PTHR13929:SF0">
    <property type="entry name" value="UBIA PRENYLTRANSFERASE DOMAIN-CONTAINING PROTEIN 1"/>
    <property type="match status" value="1"/>
</dbReference>
<keyword evidence="4" id="KW-0808">Transferase</keyword>
<dbReference type="UniPathway" id="UPA00079"/>
<evidence type="ECO:0000256" key="4">
    <source>
        <dbReference type="ARBA" id="ARBA00022679"/>
    </source>
</evidence>
<keyword evidence="6 8" id="KW-1133">Transmembrane helix</keyword>
<dbReference type="GO" id="GO:0009234">
    <property type="term" value="P:menaquinone biosynthetic process"/>
    <property type="evidence" value="ECO:0007669"/>
    <property type="project" value="UniProtKB-UniPathway"/>
</dbReference>
<evidence type="ECO:0000313" key="9">
    <source>
        <dbReference type="EMBL" id="MBX8631185.1"/>
    </source>
</evidence>
<accession>A0A8J8CDI0</accession>
<reference evidence="9" key="1">
    <citation type="submission" date="2021-04" db="EMBL/GenBank/DDBJ databases">
        <title>Genomic insights into ecological role and evolution of a novel Thermoplasmata order Candidatus Sysuiplasmatales.</title>
        <authorList>
            <person name="Yuan Y."/>
        </authorList>
    </citation>
    <scope>NUCLEOTIDE SEQUENCE</scope>
    <source>
        <strain evidence="10">TUT19-bin139</strain>
        <strain evidence="9">YP2-bin.285</strain>
    </source>
</reference>
<dbReference type="CDD" id="cd13962">
    <property type="entry name" value="PT_UbiA_UBIAD1"/>
    <property type="match status" value="1"/>
</dbReference>
<feature type="transmembrane region" description="Helical" evidence="8">
    <location>
        <begin position="274"/>
        <end position="294"/>
    </location>
</feature>
<evidence type="ECO:0000256" key="1">
    <source>
        <dbReference type="ARBA" id="ARBA00004651"/>
    </source>
</evidence>
<feature type="transmembrane region" description="Helical" evidence="8">
    <location>
        <begin position="174"/>
        <end position="193"/>
    </location>
</feature>
<evidence type="ECO:0000313" key="10">
    <source>
        <dbReference type="EMBL" id="MBX8644752.1"/>
    </source>
</evidence>
<dbReference type="InterPro" id="IPR000537">
    <property type="entry name" value="UbiA_prenyltransferase"/>
</dbReference>
<feature type="transmembrane region" description="Helical" evidence="8">
    <location>
        <begin position="214"/>
        <end position="236"/>
    </location>
</feature>
<dbReference type="Gene3D" id="1.10.357.140">
    <property type="entry name" value="UbiA prenyltransferase"/>
    <property type="match status" value="1"/>
</dbReference>
<evidence type="ECO:0000256" key="6">
    <source>
        <dbReference type="ARBA" id="ARBA00022989"/>
    </source>
</evidence>
<feature type="transmembrane region" description="Helical" evidence="8">
    <location>
        <begin position="149"/>
        <end position="168"/>
    </location>
</feature>
<protein>
    <submittedName>
        <fullName evidence="9">Prenyltransferase</fullName>
    </submittedName>
</protein>
<proteinExistence type="predicted"/>
<comment type="caution">
    <text evidence="9">The sequence shown here is derived from an EMBL/GenBank/DDBJ whole genome shotgun (WGS) entry which is preliminary data.</text>
</comment>
<keyword evidence="5 8" id="KW-0812">Transmembrane</keyword>
<dbReference type="Proteomes" id="UP000716004">
    <property type="component" value="Unassembled WGS sequence"/>
</dbReference>
<dbReference type="EMBL" id="JAGVSJ010000002">
    <property type="protein sequence ID" value="MBX8631185.1"/>
    <property type="molecule type" value="Genomic_DNA"/>
</dbReference>
<comment type="pathway">
    <text evidence="2">Quinol/quinone metabolism; menaquinone biosynthesis.</text>
</comment>
<dbReference type="GO" id="GO:0004659">
    <property type="term" value="F:prenyltransferase activity"/>
    <property type="evidence" value="ECO:0007669"/>
    <property type="project" value="InterPro"/>
</dbReference>
<evidence type="ECO:0000313" key="11">
    <source>
        <dbReference type="Proteomes" id="UP000716004"/>
    </source>
</evidence>
<dbReference type="AlphaFoldDB" id="A0A8J8CDI0"/>
<dbReference type="Pfam" id="PF01040">
    <property type="entry name" value="UbiA"/>
    <property type="match status" value="1"/>
</dbReference>
<name>A0A8J8CDI0_9ARCH</name>
<comment type="subcellular location">
    <subcellularLocation>
        <location evidence="1">Cell membrane</location>
        <topology evidence="1">Multi-pass membrane protein</topology>
    </subcellularLocation>
</comment>
<dbReference type="InterPro" id="IPR026046">
    <property type="entry name" value="UBIAD1"/>
</dbReference>
<dbReference type="Proteomes" id="UP000750197">
    <property type="component" value="Unassembled WGS sequence"/>
</dbReference>
<evidence type="ECO:0000256" key="5">
    <source>
        <dbReference type="ARBA" id="ARBA00022692"/>
    </source>
</evidence>
<dbReference type="GO" id="GO:0042371">
    <property type="term" value="P:vitamin K biosynthetic process"/>
    <property type="evidence" value="ECO:0007669"/>
    <property type="project" value="TreeGrafter"/>
</dbReference>
<keyword evidence="7 8" id="KW-0472">Membrane</keyword>
<feature type="transmembrane region" description="Helical" evidence="8">
    <location>
        <begin position="39"/>
        <end position="58"/>
    </location>
</feature>
<evidence type="ECO:0000256" key="2">
    <source>
        <dbReference type="ARBA" id="ARBA00004863"/>
    </source>
</evidence>
<keyword evidence="3" id="KW-0474">Menaquinone biosynthesis</keyword>
<dbReference type="PANTHER" id="PTHR13929">
    <property type="entry name" value="1,4-DIHYDROXY-2-NAPHTHOATE OCTAPRENYLTRANSFERASE"/>
    <property type="match status" value="1"/>
</dbReference>